<organism evidence="1 2">
    <name type="scientific">Ramlibacter algicola</name>
    <dbReference type="NCBI Taxonomy" id="2795217"/>
    <lineage>
        <taxon>Bacteria</taxon>
        <taxon>Pseudomonadati</taxon>
        <taxon>Pseudomonadota</taxon>
        <taxon>Betaproteobacteria</taxon>
        <taxon>Burkholderiales</taxon>
        <taxon>Comamonadaceae</taxon>
        <taxon>Ramlibacter</taxon>
    </lineage>
</organism>
<dbReference type="SUPFAM" id="SSF53474">
    <property type="entry name" value="alpha/beta-Hydrolases"/>
    <property type="match status" value="1"/>
</dbReference>
<protein>
    <recommendedName>
        <fullName evidence="3">Alpha/beta hydrolase</fullName>
    </recommendedName>
</protein>
<sequence length="389" mass="41629">MQRPDTQRSMRPDPRSVRDLRGGVQLAFDAVRRSLDRIERVHERLADVSPPVRGLQPRPPTQGWASVVYRGLRGSADLLGGGADLALASVQAWAQDPDRGPLPKERARSRDAAIAALNAVLGDHLHRTGNPLAIHTSWRAGTPKLGRLLVLAHDLGLDPRAWSQDGAGFGDELATAIGATPLSLRYNAGRRVAAVAREVSTSLERQVAGWPVKVQGLDLVGHGLGGLVLRSALQQAQRGGLAWPALVRHVVFLGTPHAGARNAQWRDLVDAAGSGTHASLLLSRAANRRSEGMEDFTGGHWMEHEQGVPLAVLPRPWPAGARAYAIAGSLQERGDDGVVTVASALGRDLPPGQDLELGEAQRWIAAGVGHLELVRNGAVLQQVRHWLSV</sequence>
<comment type="caution">
    <text evidence="1">The sequence shown here is derived from an EMBL/GenBank/DDBJ whole genome shotgun (WGS) entry which is preliminary data.</text>
</comment>
<accession>A0A934PXT5</accession>
<evidence type="ECO:0000313" key="1">
    <source>
        <dbReference type="EMBL" id="MBK0391037.1"/>
    </source>
</evidence>
<proteinExistence type="predicted"/>
<name>A0A934PXT5_9BURK</name>
<dbReference type="Gene3D" id="3.40.50.1820">
    <property type="entry name" value="alpha/beta hydrolase"/>
    <property type="match status" value="1"/>
</dbReference>
<gene>
    <name evidence="1" type="ORF">I8E28_00410</name>
</gene>
<evidence type="ECO:0008006" key="3">
    <source>
        <dbReference type="Google" id="ProtNLM"/>
    </source>
</evidence>
<reference evidence="1" key="1">
    <citation type="submission" date="2020-12" db="EMBL/GenBank/DDBJ databases">
        <title>Ramlibacter sp. nov., isolated from a freshwater alga, Cryptomonas.</title>
        <authorList>
            <person name="Kim H.M."/>
            <person name="Jeon C.O."/>
        </authorList>
    </citation>
    <scope>NUCLEOTIDE SEQUENCE</scope>
    <source>
        <strain evidence="1">CrO1</strain>
    </source>
</reference>
<dbReference type="EMBL" id="JAEDAO010000001">
    <property type="protein sequence ID" value="MBK0391037.1"/>
    <property type="molecule type" value="Genomic_DNA"/>
</dbReference>
<dbReference type="RefSeq" id="WP_200785885.1">
    <property type="nucleotide sequence ID" value="NZ_JAEDAO010000001.1"/>
</dbReference>
<dbReference type="InterPro" id="IPR029058">
    <property type="entry name" value="AB_hydrolase_fold"/>
</dbReference>
<evidence type="ECO:0000313" key="2">
    <source>
        <dbReference type="Proteomes" id="UP000617041"/>
    </source>
</evidence>
<keyword evidence="2" id="KW-1185">Reference proteome</keyword>
<dbReference type="AlphaFoldDB" id="A0A934PXT5"/>
<dbReference type="Proteomes" id="UP000617041">
    <property type="component" value="Unassembled WGS sequence"/>
</dbReference>